<gene>
    <name evidence="2" type="ORF">TRSC58_04651</name>
</gene>
<dbReference type="Proteomes" id="UP000031737">
    <property type="component" value="Unassembled WGS sequence"/>
</dbReference>
<protein>
    <submittedName>
        <fullName evidence="2">Uncharacterized protein</fullName>
    </submittedName>
</protein>
<dbReference type="OrthoDB" id="251326at2759"/>
<dbReference type="VEuPathDB" id="TriTrypDB:TRSC58_04651"/>
<evidence type="ECO:0000313" key="3">
    <source>
        <dbReference type="Proteomes" id="UP000031737"/>
    </source>
</evidence>
<dbReference type="EMBL" id="AUPL01004651">
    <property type="protein sequence ID" value="ESL07656.1"/>
    <property type="molecule type" value="Genomic_DNA"/>
</dbReference>
<organism evidence="2 3">
    <name type="scientific">Trypanosoma rangeli SC58</name>
    <dbReference type="NCBI Taxonomy" id="429131"/>
    <lineage>
        <taxon>Eukaryota</taxon>
        <taxon>Discoba</taxon>
        <taxon>Euglenozoa</taxon>
        <taxon>Kinetoplastea</taxon>
        <taxon>Metakinetoplastina</taxon>
        <taxon>Trypanosomatida</taxon>
        <taxon>Trypanosomatidae</taxon>
        <taxon>Trypanosoma</taxon>
        <taxon>Herpetosoma</taxon>
    </lineage>
</organism>
<evidence type="ECO:0000256" key="1">
    <source>
        <dbReference type="SAM" id="Coils"/>
    </source>
</evidence>
<evidence type="ECO:0000313" key="2">
    <source>
        <dbReference type="EMBL" id="ESL07656.1"/>
    </source>
</evidence>
<comment type="caution">
    <text evidence="2">The sequence shown here is derived from an EMBL/GenBank/DDBJ whole genome shotgun (WGS) entry which is preliminary data.</text>
</comment>
<dbReference type="AlphaFoldDB" id="A0A061J0M8"/>
<proteinExistence type="predicted"/>
<name>A0A061J0M8_TRYRA</name>
<keyword evidence="1" id="KW-0175">Coiled coil</keyword>
<sequence length="185" mass="21103">MFARGPVAESVAQMSQNVLSRVVAQERENAILQDDVRLREEEAQRAATEERIAFAEVEMSLREVVRLCLLCATSVPEEAVVDAVVRRLTQHISEEEEAAQSFALEAQHERVALLARRAAAEEEKGAHDDEDACRQECAERTVDEEVAQCERLEIMRVEQERLELERRTELTTLQYARELFHVNVA</sequence>
<accession>A0A061J0M8</accession>
<feature type="coiled-coil region" evidence="1">
    <location>
        <begin position="103"/>
        <end position="167"/>
    </location>
</feature>
<keyword evidence="3" id="KW-1185">Reference proteome</keyword>
<reference evidence="2 3" key="1">
    <citation type="submission" date="2013-07" db="EMBL/GenBank/DDBJ databases">
        <authorList>
            <person name="Stoco P.H."/>
            <person name="Wagner G."/>
            <person name="Gerber A."/>
            <person name="Zaha A."/>
            <person name="Thompson C."/>
            <person name="Bartholomeu D.C."/>
            <person name="Luckemeyer D.D."/>
            <person name="Bahia D."/>
            <person name="Loreto E."/>
            <person name="Prestes E.B."/>
            <person name="Lima F.M."/>
            <person name="Rodrigues-Luiz G."/>
            <person name="Vallejo G.A."/>
            <person name="Filho J.F."/>
            <person name="Monteiro K.M."/>
            <person name="Tyler K.M."/>
            <person name="de Almeida L.G."/>
            <person name="Ortiz M.F."/>
            <person name="Siervo M.A."/>
            <person name="de Moraes M.H."/>
            <person name="Cunha O.L."/>
            <person name="Mendonca-Neto R."/>
            <person name="Silva R."/>
            <person name="Teixeira S.M."/>
            <person name="Murta S.M."/>
            <person name="Sincero T.C."/>
            <person name="Mendes T.A."/>
            <person name="Urmenyi T.P."/>
            <person name="Silva V.G."/>
            <person name="da Rocha W.D."/>
            <person name="Andersson B."/>
            <person name="Romanha A.J."/>
            <person name="Steindel M."/>
            <person name="de Vasconcelos A.T."/>
            <person name="Grisard E.C."/>
        </authorList>
    </citation>
    <scope>NUCLEOTIDE SEQUENCE [LARGE SCALE GENOMIC DNA]</scope>
    <source>
        <strain evidence="2 3">SC58</strain>
    </source>
</reference>